<gene>
    <name evidence="7" type="ORF">H6P81_007676</name>
</gene>
<dbReference type="AlphaFoldDB" id="A0AAV7F4R2"/>
<evidence type="ECO:0000256" key="5">
    <source>
        <dbReference type="RuleBase" id="RU363037"/>
    </source>
</evidence>
<dbReference type="GO" id="GO:0043039">
    <property type="term" value="P:tRNA aminoacylation"/>
    <property type="evidence" value="ECO:0007669"/>
    <property type="project" value="InterPro"/>
</dbReference>
<keyword evidence="8" id="KW-1185">Reference proteome</keyword>
<dbReference type="Gene3D" id="3.40.50.620">
    <property type="entry name" value="HUPs"/>
    <property type="match status" value="1"/>
</dbReference>
<keyword evidence="1 5" id="KW-0436">Ligase</keyword>
<organism evidence="7 8">
    <name type="scientific">Aristolochia fimbriata</name>
    <name type="common">White veined hardy Dutchman's pipe vine</name>
    <dbReference type="NCBI Taxonomy" id="158543"/>
    <lineage>
        <taxon>Eukaryota</taxon>
        <taxon>Viridiplantae</taxon>
        <taxon>Streptophyta</taxon>
        <taxon>Embryophyta</taxon>
        <taxon>Tracheophyta</taxon>
        <taxon>Spermatophyta</taxon>
        <taxon>Magnoliopsida</taxon>
        <taxon>Magnoliidae</taxon>
        <taxon>Piperales</taxon>
        <taxon>Aristolochiaceae</taxon>
        <taxon>Aristolochia</taxon>
    </lineage>
</organism>
<evidence type="ECO:0000256" key="2">
    <source>
        <dbReference type="ARBA" id="ARBA00022741"/>
    </source>
</evidence>
<feature type="domain" description="Glutamyl/glutaminyl-tRNA synthetase class Ib catalytic" evidence="6">
    <location>
        <begin position="139"/>
        <end position="159"/>
    </location>
</feature>
<sequence>MMGKRPKALTTSEVFRWIEESDKYRCSLVPQIKTRVSMKKMKPPPPPPPPIMKIAVQAAAPPVPPLSMCPGMDRRDWLRIRFLDTIKKAEEKLRESLLPISGEKVLKQQPSADAKIAELKSCSLWWKLEWLLGAGGGTVFTRFPPEPNGYLHICHAKEAGGHCRYSLELRHLLDKAMQLFFGFIPKLHVDALRSIPCIPCIPWPSPLHITDTDTSPSPKTVKQCSGIQFGDYALITGTMNAQIITSRTSRPPPLPATLRSKRPFPILLRNVFLKIEVTEKLGNQQYKLLN</sequence>
<evidence type="ECO:0000256" key="3">
    <source>
        <dbReference type="ARBA" id="ARBA00022840"/>
    </source>
</evidence>
<comment type="similarity">
    <text evidence="5">Belongs to the class-I aminoacyl-tRNA synthetase family.</text>
</comment>
<dbReference type="Proteomes" id="UP000825729">
    <property type="component" value="Unassembled WGS sequence"/>
</dbReference>
<dbReference type="GO" id="GO:0004812">
    <property type="term" value="F:aminoacyl-tRNA ligase activity"/>
    <property type="evidence" value="ECO:0007669"/>
    <property type="project" value="UniProtKB-KW"/>
</dbReference>
<dbReference type="EMBL" id="JAINDJ010000003">
    <property type="protein sequence ID" value="KAG9454772.1"/>
    <property type="molecule type" value="Genomic_DNA"/>
</dbReference>
<dbReference type="Pfam" id="PF00749">
    <property type="entry name" value="tRNA-synt_1c"/>
    <property type="match status" value="1"/>
</dbReference>
<name>A0AAV7F4R2_ARIFI</name>
<evidence type="ECO:0000259" key="6">
    <source>
        <dbReference type="Pfam" id="PF00749"/>
    </source>
</evidence>
<evidence type="ECO:0000256" key="4">
    <source>
        <dbReference type="ARBA" id="ARBA00023146"/>
    </source>
</evidence>
<dbReference type="InterPro" id="IPR020058">
    <property type="entry name" value="Glu/Gln-tRNA-synth_Ib_cat-dom"/>
</dbReference>
<accession>A0AAV7F4R2</accession>
<dbReference type="GO" id="GO:0006412">
    <property type="term" value="P:translation"/>
    <property type="evidence" value="ECO:0007669"/>
    <property type="project" value="UniProtKB-KW"/>
</dbReference>
<reference evidence="7 8" key="1">
    <citation type="submission" date="2021-07" db="EMBL/GenBank/DDBJ databases">
        <title>The Aristolochia fimbriata genome: insights into angiosperm evolution, floral development and chemical biosynthesis.</title>
        <authorList>
            <person name="Jiao Y."/>
        </authorList>
    </citation>
    <scope>NUCLEOTIDE SEQUENCE [LARGE SCALE GENOMIC DNA]</scope>
    <source>
        <strain evidence="7">IBCAS-2021</strain>
        <tissue evidence="7">Leaf</tissue>
    </source>
</reference>
<comment type="caution">
    <text evidence="7">The sequence shown here is derived from an EMBL/GenBank/DDBJ whole genome shotgun (WGS) entry which is preliminary data.</text>
</comment>
<evidence type="ECO:0000313" key="7">
    <source>
        <dbReference type="EMBL" id="KAG9454772.1"/>
    </source>
</evidence>
<keyword evidence="4 5" id="KW-0030">Aminoacyl-tRNA synthetase</keyword>
<dbReference type="InterPro" id="IPR014729">
    <property type="entry name" value="Rossmann-like_a/b/a_fold"/>
</dbReference>
<keyword evidence="2 5" id="KW-0547">Nucleotide-binding</keyword>
<protein>
    <recommendedName>
        <fullName evidence="6">Glutamyl/glutaminyl-tRNA synthetase class Ib catalytic domain-containing protein</fullName>
    </recommendedName>
</protein>
<keyword evidence="3 5" id="KW-0067">ATP-binding</keyword>
<keyword evidence="5" id="KW-0648">Protein biosynthesis</keyword>
<dbReference type="SUPFAM" id="SSF52374">
    <property type="entry name" value="Nucleotidylyl transferase"/>
    <property type="match status" value="1"/>
</dbReference>
<dbReference type="GO" id="GO:0005524">
    <property type="term" value="F:ATP binding"/>
    <property type="evidence" value="ECO:0007669"/>
    <property type="project" value="UniProtKB-KW"/>
</dbReference>
<evidence type="ECO:0000256" key="1">
    <source>
        <dbReference type="ARBA" id="ARBA00022598"/>
    </source>
</evidence>
<evidence type="ECO:0000313" key="8">
    <source>
        <dbReference type="Proteomes" id="UP000825729"/>
    </source>
</evidence>
<proteinExistence type="inferred from homology"/>